<sequence length="640" mass="70695">AGGEPVRDIRCEFCGEFFENRKGLSSHARSHLRQMGVTEWYVNGSPIDTLREILKRRTHPRSGASNPIGHKAMAKTLLAAMGPLEPRGPGELHIPTLPKKVQQPGSPLGQSPTSSPPPTARKMFPGLSPPSLQKKLKHDQMRVEIKREMMTGDPLLLWAVPWDVGAGGLSPAPPESSSLPAASRADPVRDIRCEFCGEFFENRKGLSSHARSHLRQMGVTEWSVNGSPIDTLREILKKKSKPCVIKKEPHTSIIEPPKGFGEEGMDPKPPGKVLQAMALPPLGGRTGKPGGSSIGRELSLSPLTTKPHGAFLTPLATKRPLQDDRLGPHPEVKHKAYIQTELPFKTKSVHDKPAHTWVAEVGGTGCVSPHLLTPCPAPPATEACCELCGLYFENRKALASHARAHLRQFGVTEWCVNGSPIETLSEWIRHRPQKAGAYRSYIQGGRPFTKKFRNSSHARDHDGARRMPLSLQHGGMALLSKGLAAELAHGEPCKILDGTGERPMVTSPLSLVKMEEHQRSNFHKFERRQARPLDPPLHREEEGGANFQQKMEETRQPPPRMRPVPSLVPRPPQTSLVKFVGNIYTLKCRFCEVEFQGPLSIQEEWVRHLQRHILEMNFSKADPLRGDAPAPEPPPVAEAQ</sequence>
<dbReference type="STRING" id="9009.A0A226MAR2"/>
<dbReference type="Proteomes" id="UP000198323">
    <property type="component" value="Unassembled WGS sequence"/>
</dbReference>
<dbReference type="GO" id="GO:0000981">
    <property type="term" value="F:DNA-binding transcription factor activity, RNA polymerase II-specific"/>
    <property type="evidence" value="ECO:0007669"/>
    <property type="project" value="TreeGrafter"/>
</dbReference>
<evidence type="ECO:0000256" key="2">
    <source>
        <dbReference type="ARBA" id="ARBA00022723"/>
    </source>
</evidence>
<feature type="region of interest" description="Disordered" evidence="7">
    <location>
        <begin position="620"/>
        <end position="640"/>
    </location>
</feature>
<proteinExistence type="predicted"/>
<dbReference type="SUPFAM" id="SSF57667">
    <property type="entry name" value="beta-beta-alpha zinc fingers"/>
    <property type="match status" value="1"/>
</dbReference>
<feature type="domain" description="C2H2-type" evidence="8">
    <location>
        <begin position="383"/>
        <end position="405"/>
    </location>
</feature>
<dbReference type="PANTHER" id="PTHR24396:SF22">
    <property type="entry name" value="PROTEIN WIZ"/>
    <property type="match status" value="1"/>
</dbReference>
<comment type="caution">
    <text evidence="9">The sequence shown here is derived from an EMBL/GenBank/DDBJ whole genome shotgun (WGS) entry which is preliminary data.</text>
</comment>
<protein>
    <recommendedName>
        <fullName evidence="8">C2H2-type domain-containing protein</fullName>
    </recommendedName>
</protein>
<dbReference type="GO" id="GO:0000978">
    <property type="term" value="F:RNA polymerase II cis-regulatory region sequence-specific DNA binding"/>
    <property type="evidence" value="ECO:0007669"/>
    <property type="project" value="TreeGrafter"/>
</dbReference>
<evidence type="ECO:0000313" key="10">
    <source>
        <dbReference type="Proteomes" id="UP000198323"/>
    </source>
</evidence>
<feature type="compositionally biased region" description="Basic and acidic residues" evidence="7">
    <location>
        <begin position="531"/>
        <end position="542"/>
    </location>
</feature>
<feature type="domain" description="C2H2-type" evidence="8">
    <location>
        <begin position="9"/>
        <end position="36"/>
    </location>
</feature>
<evidence type="ECO:0000256" key="3">
    <source>
        <dbReference type="ARBA" id="ARBA00022771"/>
    </source>
</evidence>
<organism evidence="9 10">
    <name type="scientific">Callipepla squamata</name>
    <name type="common">Scaled quail</name>
    <dbReference type="NCBI Taxonomy" id="9009"/>
    <lineage>
        <taxon>Eukaryota</taxon>
        <taxon>Metazoa</taxon>
        <taxon>Chordata</taxon>
        <taxon>Craniata</taxon>
        <taxon>Vertebrata</taxon>
        <taxon>Euteleostomi</taxon>
        <taxon>Archelosauria</taxon>
        <taxon>Archosauria</taxon>
        <taxon>Dinosauria</taxon>
        <taxon>Saurischia</taxon>
        <taxon>Theropoda</taxon>
        <taxon>Coelurosauria</taxon>
        <taxon>Aves</taxon>
        <taxon>Neognathae</taxon>
        <taxon>Galloanserae</taxon>
        <taxon>Galliformes</taxon>
        <taxon>Odontophoridae</taxon>
        <taxon>Callipepla</taxon>
    </lineage>
</organism>
<dbReference type="GO" id="GO:0005634">
    <property type="term" value="C:nucleus"/>
    <property type="evidence" value="ECO:0007669"/>
    <property type="project" value="UniProtKB-SubCell"/>
</dbReference>
<name>A0A226MAR2_CALSU</name>
<dbReference type="PROSITE" id="PS00028">
    <property type="entry name" value="ZINC_FINGER_C2H2_1"/>
    <property type="match status" value="3"/>
</dbReference>
<feature type="compositionally biased region" description="Polar residues" evidence="7">
    <location>
        <begin position="103"/>
        <end position="113"/>
    </location>
</feature>
<evidence type="ECO:0000256" key="6">
    <source>
        <dbReference type="PROSITE-ProRule" id="PRU00042"/>
    </source>
</evidence>
<feature type="region of interest" description="Disordered" evidence="7">
    <location>
        <begin position="531"/>
        <end position="569"/>
    </location>
</feature>
<dbReference type="InterPro" id="IPR055125">
    <property type="entry name" value="Wiz_C_Znf"/>
</dbReference>
<dbReference type="SMART" id="SM00355">
    <property type="entry name" value="ZnF_C2H2"/>
    <property type="match status" value="4"/>
</dbReference>
<dbReference type="PROSITE" id="PS50157">
    <property type="entry name" value="ZINC_FINGER_C2H2_2"/>
    <property type="match status" value="3"/>
</dbReference>
<gene>
    <name evidence="9" type="ORF">ASZ78_007578</name>
</gene>
<dbReference type="EMBL" id="MCFN01003426">
    <property type="protein sequence ID" value="OXB52375.1"/>
    <property type="molecule type" value="Genomic_DNA"/>
</dbReference>
<evidence type="ECO:0000256" key="7">
    <source>
        <dbReference type="SAM" id="MobiDB-lite"/>
    </source>
</evidence>
<evidence type="ECO:0000313" key="9">
    <source>
        <dbReference type="EMBL" id="OXB52375.1"/>
    </source>
</evidence>
<feature type="region of interest" description="Disordered" evidence="7">
    <location>
        <begin position="83"/>
        <end position="136"/>
    </location>
</feature>
<keyword evidence="5" id="KW-0539">Nucleus</keyword>
<comment type="subcellular location">
    <subcellularLocation>
        <location evidence="1">Nucleus</location>
    </subcellularLocation>
</comment>
<keyword evidence="3 6" id="KW-0863">Zinc-finger</keyword>
<evidence type="ECO:0000256" key="5">
    <source>
        <dbReference type="ARBA" id="ARBA00023242"/>
    </source>
</evidence>
<feature type="non-terminal residue" evidence="9">
    <location>
        <position position="1"/>
    </location>
</feature>
<dbReference type="Pfam" id="PF23015">
    <property type="entry name" value="zf-WIZ"/>
    <property type="match status" value="1"/>
</dbReference>
<dbReference type="InterPro" id="IPR036236">
    <property type="entry name" value="Znf_C2H2_sf"/>
</dbReference>
<dbReference type="InterPro" id="IPR051643">
    <property type="entry name" value="Transcr_Reg_ZincFinger"/>
</dbReference>
<reference evidence="9 10" key="1">
    <citation type="submission" date="2016-07" db="EMBL/GenBank/DDBJ databases">
        <title>Disparate Historic Effective Population Sizes Predicted by Modern Levels of Genome Diversity for the Scaled Quail (Callipepla squamata) and the Northern Bobwhite (Colinus virginianus): Inferences from First and Second Generation Draft Genome Assemblies for Sympatric New World Quail.</title>
        <authorList>
            <person name="Oldeschulte D.L."/>
            <person name="Halley Y.A."/>
            <person name="Bhattarai E.K."/>
            <person name="Brashear W.A."/>
            <person name="Hill J."/>
            <person name="Metz R.P."/>
            <person name="Johnson C.D."/>
            <person name="Rollins D."/>
            <person name="Peterson M.J."/>
            <person name="Bickhart D.M."/>
            <person name="Decker J.E."/>
            <person name="Seabury C.M."/>
        </authorList>
    </citation>
    <scope>NUCLEOTIDE SEQUENCE [LARGE SCALE GENOMIC DNA]</scope>
    <source>
        <strain evidence="9 10">Texas</strain>
        <tissue evidence="9">Leg muscle</tissue>
    </source>
</reference>
<keyword evidence="2" id="KW-0479">Metal-binding</keyword>
<dbReference type="GO" id="GO:0008270">
    <property type="term" value="F:zinc ion binding"/>
    <property type="evidence" value="ECO:0007669"/>
    <property type="project" value="UniProtKB-KW"/>
</dbReference>
<keyword evidence="4" id="KW-0862">Zinc</keyword>
<dbReference type="PANTHER" id="PTHR24396">
    <property type="entry name" value="ZINC FINGER PROTEIN"/>
    <property type="match status" value="1"/>
</dbReference>
<keyword evidence="10" id="KW-1185">Reference proteome</keyword>
<dbReference type="AlphaFoldDB" id="A0A226MAR2"/>
<evidence type="ECO:0000256" key="4">
    <source>
        <dbReference type="ARBA" id="ARBA00022833"/>
    </source>
</evidence>
<evidence type="ECO:0000259" key="8">
    <source>
        <dbReference type="PROSITE" id="PS50157"/>
    </source>
</evidence>
<feature type="compositionally biased region" description="Pro residues" evidence="7">
    <location>
        <begin position="556"/>
        <end position="569"/>
    </location>
</feature>
<accession>A0A226MAR2</accession>
<dbReference type="InterPro" id="IPR013087">
    <property type="entry name" value="Znf_C2H2_type"/>
</dbReference>
<dbReference type="OrthoDB" id="8963894at2759"/>
<feature type="compositionally biased region" description="Pro residues" evidence="7">
    <location>
        <begin position="630"/>
        <end position="640"/>
    </location>
</feature>
<feature type="domain" description="C2H2-type" evidence="8">
    <location>
        <begin position="191"/>
        <end position="218"/>
    </location>
</feature>
<evidence type="ECO:0000256" key="1">
    <source>
        <dbReference type="ARBA" id="ARBA00004123"/>
    </source>
</evidence>